<dbReference type="InterPro" id="IPR029065">
    <property type="entry name" value="Enolase_C-like"/>
</dbReference>
<comment type="caution">
    <text evidence="3">The sequence shown here is derived from an EMBL/GenBank/DDBJ whole genome shotgun (WGS) entry which is preliminary data.</text>
</comment>
<evidence type="ECO:0000259" key="2">
    <source>
        <dbReference type="Pfam" id="PF13378"/>
    </source>
</evidence>
<dbReference type="Proteomes" id="UP000886860">
    <property type="component" value="Unassembled WGS sequence"/>
</dbReference>
<gene>
    <name evidence="3" type="primary">gudD</name>
    <name evidence="3" type="ORF">IAB60_03930</name>
</gene>
<keyword evidence="3" id="KW-0456">Lyase</keyword>
<proteinExistence type="predicted"/>
<evidence type="ECO:0000313" key="4">
    <source>
        <dbReference type="Proteomes" id="UP000886860"/>
    </source>
</evidence>
<accession>A0A9D1KFF8</accession>
<feature type="non-terminal residue" evidence="3">
    <location>
        <position position="1"/>
    </location>
</feature>
<name>A0A9D1KFF8_9FIRM</name>
<dbReference type="Gene3D" id="3.30.390.10">
    <property type="entry name" value="Enolase-like, N-terminal domain"/>
    <property type="match status" value="1"/>
</dbReference>
<dbReference type="AlphaFoldDB" id="A0A9D1KFF8"/>
<dbReference type="GO" id="GO:0046872">
    <property type="term" value="F:metal ion binding"/>
    <property type="evidence" value="ECO:0007669"/>
    <property type="project" value="UniProtKB-KW"/>
</dbReference>
<dbReference type="Gene3D" id="3.20.20.120">
    <property type="entry name" value="Enolase-like C-terminal domain"/>
    <property type="match status" value="1"/>
</dbReference>
<reference evidence="3" key="2">
    <citation type="journal article" date="2021" name="PeerJ">
        <title>Extensive microbial diversity within the chicken gut microbiome revealed by metagenomics and culture.</title>
        <authorList>
            <person name="Gilroy R."/>
            <person name="Ravi A."/>
            <person name="Getino M."/>
            <person name="Pursley I."/>
            <person name="Horton D.L."/>
            <person name="Alikhan N.F."/>
            <person name="Baker D."/>
            <person name="Gharbi K."/>
            <person name="Hall N."/>
            <person name="Watson M."/>
            <person name="Adriaenssens E.M."/>
            <person name="Foster-Nyarko E."/>
            <person name="Jarju S."/>
            <person name="Secka A."/>
            <person name="Antonio M."/>
            <person name="Oren A."/>
            <person name="Chaudhuri R.R."/>
            <person name="La Ragione R."/>
            <person name="Hildebrand F."/>
            <person name="Pallen M.J."/>
        </authorList>
    </citation>
    <scope>NUCLEOTIDE SEQUENCE</scope>
    <source>
        <strain evidence="3">CHK123-3438</strain>
    </source>
</reference>
<dbReference type="SUPFAM" id="SSF51604">
    <property type="entry name" value="Enolase C-terminal domain-like"/>
    <property type="match status" value="1"/>
</dbReference>
<keyword evidence="1" id="KW-0479">Metal-binding</keyword>
<dbReference type="InterPro" id="IPR029017">
    <property type="entry name" value="Enolase-like_N"/>
</dbReference>
<dbReference type="GO" id="GO:0008872">
    <property type="term" value="F:glucarate dehydratase activity"/>
    <property type="evidence" value="ECO:0007669"/>
    <property type="project" value="UniProtKB-EC"/>
</dbReference>
<dbReference type="EC" id="4.2.1.40" evidence="3"/>
<protein>
    <submittedName>
        <fullName evidence="3">Glucarate dehydratase</fullName>
        <ecNumber evidence="3">4.2.1.40</ecNumber>
    </submittedName>
</protein>
<sequence>HSNNHFDISLAMFTQVGAAVPGEYNALDTHWIWQEGLERLTKEPLQIVDGCVAVPKKPGLGIEADMDQIRKAHQVYLDNCLGARNDAMAMQYLIPGWKFDPKKPCLVR</sequence>
<dbReference type="Pfam" id="PF13378">
    <property type="entry name" value="MR_MLE_C"/>
    <property type="match status" value="1"/>
</dbReference>
<reference evidence="3" key="1">
    <citation type="submission" date="2020-10" db="EMBL/GenBank/DDBJ databases">
        <authorList>
            <person name="Gilroy R."/>
        </authorList>
    </citation>
    <scope>NUCLEOTIDE SEQUENCE</scope>
    <source>
        <strain evidence="3">CHK123-3438</strain>
    </source>
</reference>
<dbReference type="EMBL" id="DVKS01000066">
    <property type="protein sequence ID" value="HIT41246.1"/>
    <property type="molecule type" value="Genomic_DNA"/>
</dbReference>
<evidence type="ECO:0000256" key="1">
    <source>
        <dbReference type="ARBA" id="ARBA00022723"/>
    </source>
</evidence>
<feature type="domain" description="Enolase C-terminal" evidence="2">
    <location>
        <begin position="1"/>
        <end position="67"/>
    </location>
</feature>
<organism evidence="3 4">
    <name type="scientific">Candidatus Caccovicinus merdipullorum</name>
    <dbReference type="NCBI Taxonomy" id="2840724"/>
    <lineage>
        <taxon>Bacteria</taxon>
        <taxon>Bacillati</taxon>
        <taxon>Bacillota</taxon>
        <taxon>Clostridia</taxon>
        <taxon>Eubacteriales</taxon>
        <taxon>Candidatus Caccovicinus</taxon>
    </lineage>
</organism>
<evidence type="ECO:0000313" key="3">
    <source>
        <dbReference type="EMBL" id="HIT41246.1"/>
    </source>
</evidence>
<dbReference type="InterPro" id="IPR036849">
    <property type="entry name" value="Enolase-like_C_sf"/>
</dbReference>